<evidence type="ECO:0000313" key="2">
    <source>
        <dbReference type="EMBL" id="QHS87301.1"/>
    </source>
</evidence>
<keyword evidence="1" id="KW-0812">Transmembrane</keyword>
<dbReference type="EMBL" id="MN739080">
    <property type="protein sequence ID" value="QHS87301.1"/>
    <property type="molecule type" value="Genomic_DNA"/>
</dbReference>
<accession>A0A6C0B6J9</accession>
<feature type="transmembrane region" description="Helical" evidence="1">
    <location>
        <begin position="7"/>
        <end position="24"/>
    </location>
</feature>
<keyword evidence="1" id="KW-0472">Membrane</keyword>
<reference evidence="2" key="1">
    <citation type="journal article" date="2020" name="Nature">
        <title>Giant virus diversity and host interactions through global metagenomics.</title>
        <authorList>
            <person name="Schulz F."/>
            <person name="Roux S."/>
            <person name="Paez-Espino D."/>
            <person name="Jungbluth S."/>
            <person name="Walsh D.A."/>
            <person name="Denef V.J."/>
            <person name="McMahon K.D."/>
            <person name="Konstantinidis K.T."/>
            <person name="Eloe-Fadrosh E.A."/>
            <person name="Kyrpides N.C."/>
            <person name="Woyke T."/>
        </authorList>
    </citation>
    <scope>NUCLEOTIDE SEQUENCE</scope>
    <source>
        <strain evidence="2">GVMAG-M-3300010157-4</strain>
    </source>
</reference>
<organism evidence="2">
    <name type="scientific">viral metagenome</name>
    <dbReference type="NCBI Taxonomy" id="1070528"/>
    <lineage>
        <taxon>unclassified sequences</taxon>
        <taxon>metagenomes</taxon>
        <taxon>organismal metagenomes</taxon>
    </lineage>
</organism>
<name>A0A6C0B6J9_9ZZZZ</name>
<keyword evidence="1" id="KW-1133">Transmembrane helix</keyword>
<dbReference type="AlphaFoldDB" id="A0A6C0B6J9"/>
<sequence>MLRKNQIILLCLFLIIIISLYFFYHKQSTVEGLCDYACQIANFKDDFKKVKTRCANDILNNIFIRNHQTAADKITTLLTNAETDMTKNKYLASKNTLDSLSEYILNTIIKNGWANHEKCHKIRNIISKMVVPIPDDISQLLYPVNVNVIDKVLDKNIKMTIPINMYADNSASTWNGKMVLKLTDIKPQILKNDKPYKPTFLQIDKSSDFVSSPTWEQTTVGEGKYSAYIGNIIINFSIDPSSGNTDKYKVGFTLSGNMNETTNLESFTGIYGFCSTGHPLFTQTHSEPTFAKYTGKTPSEFVATSFLQNIYNNKVQYLSFSELGSKNR</sequence>
<evidence type="ECO:0000256" key="1">
    <source>
        <dbReference type="SAM" id="Phobius"/>
    </source>
</evidence>
<proteinExistence type="predicted"/>
<protein>
    <submittedName>
        <fullName evidence="2">Uncharacterized protein</fullName>
    </submittedName>
</protein>